<proteinExistence type="predicted"/>
<evidence type="ECO:0000313" key="4">
    <source>
        <dbReference type="Proteomes" id="UP000198948"/>
    </source>
</evidence>
<keyword evidence="1" id="KW-0812">Transmembrane</keyword>
<gene>
    <name evidence="3" type="ORF">SAMN04488559_10990</name>
</gene>
<feature type="signal peptide" evidence="2">
    <location>
        <begin position="1"/>
        <end position="26"/>
    </location>
</feature>
<organism evidence="3 4">
    <name type="scientific">Isobaculum melis</name>
    <dbReference type="NCBI Taxonomy" id="142588"/>
    <lineage>
        <taxon>Bacteria</taxon>
        <taxon>Bacillati</taxon>
        <taxon>Bacillota</taxon>
        <taxon>Bacilli</taxon>
        <taxon>Lactobacillales</taxon>
        <taxon>Carnobacteriaceae</taxon>
        <taxon>Isobaculum</taxon>
    </lineage>
</organism>
<name>A0A1H9SWC1_9LACT</name>
<dbReference type="EMBL" id="FOHA01000009">
    <property type="protein sequence ID" value="SER89188.1"/>
    <property type="molecule type" value="Genomic_DNA"/>
</dbReference>
<keyword evidence="1" id="KW-1133">Transmembrane helix</keyword>
<evidence type="ECO:0000256" key="1">
    <source>
        <dbReference type="SAM" id="Phobius"/>
    </source>
</evidence>
<dbReference type="STRING" id="142588.SAMN04488559_10990"/>
<keyword evidence="4" id="KW-1185">Reference proteome</keyword>
<accession>A0A1H9SWC1</accession>
<evidence type="ECO:0000256" key="2">
    <source>
        <dbReference type="SAM" id="SignalP"/>
    </source>
</evidence>
<feature type="transmembrane region" description="Helical" evidence="1">
    <location>
        <begin position="203"/>
        <end position="226"/>
    </location>
</feature>
<evidence type="ECO:0000313" key="3">
    <source>
        <dbReference type="EMBL" id="SER89188.1"/>
    </source>
</evidence>
<protein>
    <submittedName>
        <fullName evidence="3">Uncharacterized protein</fullName>
    </submittedName>
</protein>
<dbReference type="AlphaFoldDB" id="A0A1H9SWC1"/>
<dbReference type="Proteomes" id="UP000198948">
    <property type="component" value="Unassembled WGS sequence"/>
</dbReference>
<feature type="chain" id="PRO_5039145020" evidence="2">
    <location>
        <begin position="27"/>
        <end position="240"/>
    </location>
</feature>
<keyword evidence="2" id="KW-0732">Signal</keyword>
<keyword evidence="1" id="KW-0472">Membrane</keyword>
<reference evidence="3 4" key="1">
    <citation type="submission" date="2016-10" db="EMBL/GenBank/DDBJ databases">
        <authorList>
            <person name="de Groot N.N."/>
        </authorList>
    </citation>
    <scope>NUCLEOTIDE SEQUENCE [LARGE SCALE GENOMIC DNA]</scope>
    <source>
        <strain evidence="3 4">DSM 13760</strain>
    </source>
</reference>
<sequence length="240" mass="27542">MMKKYNYLWCFIPFFFLINSAMLVFAETPQEEIYSSKEEAVKAKTASLQSKPGTYLVFLRYHDDDQTIEENVYVTVFGEETTVKDPIAIDAHSIVVPKDSIEKLSLADWIQLTDARAWRTDTAEQISVTSVDTSKVSTELGTYPITFFTVNQVQTTIQVQVVLDKETQEIINSYHQNDTLGNFEELAPEEKISWLNFENALTVVLQFTFILLLFVPIIALLLQYGFTQKLVMQVIRLVIK</sequence>